<organism evidence="1 2">
    <name type="scientific">Edwardsiella tarda ATCC 23685</name>
    <dbReference type="NCBI Taxonomy" id="500638"/>
    <lineage>
        <taxon>Bacteria</taxon>
        <taxon>Pseudomonadati</taxon>
        <taxon>Pseudomonadota</taxon>
        <taxon>Gammaproteobacteria</taxon>
        <taxon>Enterobacterales</taxon>
        <taxon>Hafniaceae</taxon>
        <taxon>Edwardsiella</taxon>
    </lineage>
</organism>
<dbReference type="InterPro" id="IPR006481">
    <property type="entry name" value="Phage_lambda_GpS_holin"/>
</dbReference>
<name>D4F5Y8_EDWTA</name>
<comment type="caution">
    <text evidence="1">The sequence shown here is derived from an EMBL/GenBank/DDBJ whole genome shotgun (WGS) entry which is preliminary data.</text>
</comment>
<dbReference type="EMBL" id="ADGK01000175">
    <property type="protein sequence ID" value="EFE22827.1"/>
    <property type="molecule type" value="Genomic_DNA"/>
</dbReference>
<accession>D4F5Y8</accession>
<reference evidence="1 2" key="1">
    <citation type="submission" date="2010-02" db="EMBL/GenBank/DDBJ databases">
        <authorList>
            <person name="Weinstock G."/>
            <person name="Sodergren E."/>
            <person name="Clifton S."/>
            <person name="Fulton L."/>
            <person name="Fulton B."/>
            <person name="Courtney L."/>
            <person name="Fronick C."/>
            <person name="Harrison M."/>
            <person name="Strong C."/>
            <person name="Farmer C."/>
            <person name="Delahaunty K."/>
            <person name="Markovic C."/>
            <person name="Hall O."/>
            <person name="Minx P."/>
            <person name="Tomlinson C."/>
            <person name="Mitreva M."/>
            <person name="Nelson J."/>
            <person name="Hou S."/>
            <person name="Wollam A."/>
            <person name="Pepin K.H."/>
            <person name="Johnson M."/>
            <person name="Bhonagiri V."/>
            <person name="Zhang X."/>
            <person name="Suruliraj S."/>
            <person name="Warren W."/>
            <person name="Chinwalla A."/>
            <person name="Mardis E.R."/>
            <person name="Wilson R.K."/>
        </authorList>
    </citation>
    <scope>NUCLEOTIDE SEQUENCE [LARGE SCALE GENOMIC DNA]</scope>
    <source>
        <strain evidence="1 2">ATCC 23685</strain>
    </source>
</reference>
<protein>
    <submittedName>
        <fullName evidence="1">Phage holin, lambda family</fullName>
    </submittedName>
</protein>
<evidence type="ECO:0000313" key="1">
    <source>
        <dbReference type="EMBL" id="EFE22827.1"/>
    </source>
</evidence>
<dbReference type="Pfam" id="PF05106">
    <property type="entry name" value="Phage_holin_3_1"/>
    <property type="match status" value="1"/>
</dbReference>
<proteinExistence type="predicted"/>
<dbReference type="Proteomes" id="UP000003692">
    <property type="component" value="Unassembled WGS sequence"/>
</dbReference>
<dbReference type="AlphaFoldDB" id="D4F5Y8"/>
<dbReference type="NCBIfam" id="TIGR01594">
    <property type="entry name" value="holin_lambda"/>
    <property type="match status" value="1"/>
</dbReference>
<evidence type="ECO:0000313" key="2">
    <source>
        <dbReference type="Proteomes" id="UP000003692"/>
    </source>
</evidence>
<sequence length="142" mass="15569">MRGFFVLQTLANAGVFFIQISPARGNEMAHMHHNPGSWLEWKELLWGWWQGETPVGGVLLAILTAAVRVTYLGGGWKQTALEGVLCGALTLTVVATLDYFNLPKSLTPAIGGAIGFIGVQQVQHFALYILHRKLGLPTDKER</sequence>
<gene>
    <name evidence="1" type="ORF">EDWATA_02168</name>
</gene>
<dbReference type="HOGENOM" id="CLU_118968_2_0_6"/>